<accession>A0AAE0H3B9</accession>
<organism evidence="1 2">
    <name type="scientific">Cymbomonas tetramitiformis</name>
    <dbReference type="NCBI Taxonomy" id="36881"/>
    <lineage>
        <taxon>Eukaryota</taxon>
        <taxon>Viridiplantae</taxon>
        <taxon>Chlorophyta</taxon>
        <taxon>Pyramimonadophyceae</taxon>
        <taxon>Pyramimonadales</taxon>
        <taxon>Pyramimonadaceae</taxon>
        <taxon>Cymbomonas</taxon>
    </lineage>
</organism>
<keyword evidence="2" id="KW-1185">Reference proteome</keyword>
<dbReference type="AlphaFoldDB" id="A0AAE0H3B9"/>
<gene>
    <name evidence="1" type="ORF">CYMTET_3390</name>
</gene>
<comment type="caution">
    <text evidence="1">The sequence shown here is derived from an EMBL/GenBank/DDBJ whole genome shotgun (WGS) entry which is preliminary data.</text>
</comment>
<sequence length="317" mass="36060">MPSTHADFTTWSHNQGRADAFVVSYERSDEFGPAIAMTCLTLGENILREHRSYGGLYIFTVKADASFGKRQGEYVLIDMGVDAVVFEDNGRWTSLTDDKNKPRQSFYLYLYIFAKSVSKLSYLVGLKALRKYRKVVWAIDLPISIVCLWRSFTAVALAIDSSGDLDEAISIKDQEHIRRLWSLAAAKHVPDDLRERVFMDRVTLESAITPEMRKLIADVMKAELITLELRGFVRAVHNFTHGAHIMFFRVASGIPGVVAHIQSNERGHREDVRYVVFKASHYTALTESASVLLKTRAFKNHETFSHLHLQPLRASFF</sequence>
<protein>
    <submittedName>
        <fullName evidence="1">Uncharacterized protein</fullName>
    </submittedName>
</protein>
<reference evidence="1 2" key="1">
    <citation type="journal article" date="2015" name="Genome Biol. Evol.">
        <title>Comparative Genomics of a Bacterivorous Green Alga Reveals Evolutionary Causalities and Consequences of Phago-Mixotrophic Mode of Nutrition.</title>
        <authorList>
            <person name="Burns J.A."/>
            <person name="Paasch A."/>
            <person name="Narechania A."/>
            <person name="Kim E."/>
        </authorList>
    </citation>
    <scope>NUCLEOTIDE SEQUENCE [LARGE SCALE GENOMIC DNA]</scope>
    <source>
        <strain evidence="1 2">PLY_AMNH</strain>
    </source>
</reference>
<name>A0AAE0H3B9_9CHLO</name>
<dbReference type="Proteomes" id="UP001190700">
    <property type="component" value="Unassembled WGS sequence"/>
</dbReference>
<proteinExistence type="predicted"/>
<evidence type="ECO:0000313" key="1">
    <source>
        <dbReference type="EMBL" id="KAK3289163.1"/>
    </source>
</evidence>
<evidence type="ECO:0000313" key="2">
    <source>
        <dbReference type="Proteomes" id="UP001190700"/>
    </source>
</evidence>
<dbReference type="EMBL" id="LGRX02000213">
    <property type="protein sequence ID" value="KAK3289163.1"/>
    <property type="molecule type" value="Genomic_DNA"/>
</dbReference>